<dbReference type="Pfam" id="PF18907">
    <property type="entry name" value="DUF5662"/>
    <property type="match status" value="1"/>
</dbReference>
<reference evidence="1" key="1">
    <citation type="submission" date="2020-10" db="EMBL/GenBank/DDBJ databases">
        <authorList>
            <person name="Gilroy R."/>
        </authorList>
    </citation>
    <scope>NUCLEOTIDE SEQUENCE</scope>
    <source>
        <strain evidence="1">E3-2379</strain>
    </source>
</reference>
<dbReference type="InterPro" id="IPR043721">
    <property type="entry name" value="DUF5662"/>
</dbReference>
<sequence>MEGKAWLHFKTITKHKVIVMKYCFQVGLYKQGLLHDLSKYYPIEFKVGAKYYLGNESPNNAERREKGYSSSWLHHKGRNKHHYEYWIDYSLEPGKILEGTKMPLCYVVEMFLDRVAASKVYYGKDFNTRIPLEYYQHSCSHMIIHPETQKLLEQLLMMFYKKGEKKTLYYIKHVLLPKKKY</sequence>
<dbReference type="EMBL" id="JADIML010000280">
    <property type="protein sequence ID" value="MBO8464219.1"/>
    <property type="molecule type" value="Genomic_DNA"/>
</dbReference>
<reference evidence="1" key="2">
    <citation type="journal article" date="2021" name="PeerJ">
        <title>Extensive microbial diversity within the chicken gut microbiome revealed by metagenomics and culture.</title>
        <authorList>
            <person name="Gilroy R."/>
            <person name="Ravi A."/>
            <person name="Getino M."/>
            <person name="Pursley I."/>
            <person name="Horton D.L."/>
            <person name="Alikhan N.F."/>
            <person name="Baker D."/>
            <person name="Gharbi K."/>
            <person name="Hall N."/>
            <person name="Watson M."/>
            <person name="Adriaenssens E.M."/>
            <person name="Foster-Nyarko E."/>
            <person name="Jarju S."/>
            <person name="Secka A."/>
            <person name="Antonio M."/>
            <person name="Oren A."/>
            <person name="Chaudhuri R.R."/>
            <person name="La Ragione R."/>
            <person name="Hildebrand F."/>
            <person name="Pallen M.J."/>
        </authorList>
    </citation>
    <scope>NUCLEOTIDE SEQUENCE</scope>
    <source>
        <strain evidence="1">E3-2379</strain>
    </source>
</reference>
<gene>
    <name evidence="1" type="ORF">IAC13_09835</name>
</gene>
<protein>
    <submittedName>
        <fullName evidence="1">Catalase</fullName>
    </submittedName>
</protein>
<accession>A0A9D9I1D6</accession>
<dbReference type="AlphaFoldDB" id="A0A9D9I1D6"/>
<evidence type="ECO:0000313" key="2">
    <source>
        <dbReference type="Proteomes" id="UP000823618"/>
    </source>
</evidence>
<proteinExistence type="predicted"/>
<evidence type="ECO:0000313" key="1">
    <source>
        <dbReference type="EMBL" id="MBO8464219.1"/>
    </source>
</evidence>
<organism evidence="1 2">
    <name type="scientific">Candidatus Scybalomonas excrementavium</name>
    <dbReference type="NCBI Taxonomy" id="2840943"/>
    <lineage>
        <taxon>Bacteria</taxon>
        <taxon>Bacillati</taxon>
        <taxon>Bacillota</taxon>
        <taxon>Clostridia</taxon>
        <taxon>Lachnospirales</taxon>
        <taxon>Lachnospiraceae</taxon>
        <taxon>Lachnospiraceae incertae sedis</taxon>
        <taxon>Candidatus Scybalomonas</taxon>
    </lineage>
</organism>
<name>A0A9D9I1D6_9FIRM</name>
<dbReference type="Proteomes" id="UP000823618">
    <property type="component" value="Unassembled WGS sequence"/>
</dbReference>
<comment type="caution">
    <text evidence="1">The sequence shown here is derived from an EMBL/GenBank/DDBJ whole genome shotgun (WGS) entry which is preliminary data.</text>
</comment>